<dbReference type="AlphaFoldDB" id="A0A2P5Z8R1"/>
<reference evidence="7 8" key="1">
    <citation type="submission" date="2016-08" db="EMBL/GenBank/DDBJ databases">
        <authorList>
            <person name="Seilhamer J.J."/>
        </authorList>
    </citation>
    <scope>NUCLEOTIDE SEQUENCE [LARGE SCALE GENOMIC DNA]</scope>
    <source>
        <strain evidence="7 8">CFBP4641</strain>
    </source>
</reference>
<evidence type="ECO:0000313" key="8">
    <source>
        <dbReference type="Proteomes" id="UP000247346"/>
    </source>
</evidence>
<dbReference type="RefSeq" id="WP_010344190.1">
    <property type="nucleotide sequence ID" value="NZ_CP132343.1"/>
</dbReference>
<dbReference type="Proteomes" id="UP000247346">
    <property type="component" value="Unassembled WGS sequence"/>
</dbReference>
<dbReference type="OrthoDB" id="564897at2"/>
<evidence type="ECO:0000256" key="5">
    <source>
        <dbReference type="ARBA" id="ARBA00023004"/>
    </source>
</evidence>
<dbReference type="GO" id="GO:0031418">
    <property type="term" value="F:L-ascorbic acid binding"/>
    <property type="evidence" value="ECO:0007669"/>
    <property type="project" value="InterPro"/>
</dbReference>
<dbReference type="GeneID" id="93879938"/>
<dbReference type="PANTHER" id="PTHR10869">
    <property type="entry name" value="PROLYL 4-HYDROXYLASE ALPHA SUBUNIT"/>
    <property type="match status" value="1"/>
</dbReference>
<dbReference type="EMBL" id="MDEK01000001">
    <property type="protein sequence ID" value="PPU85035.1"/>
    <property type="molecule type" value="Genomic_DNA"/>
</dbReference>
<dbReference type="InterPro" id="IPR006620">
    <property type="entry name" value="Pro_4_hyd_alph"/>
</dbReference>
<evidence type="ECO:0000313" key="7">
    <source>
        <dbReference type="EMBL" id="PPU85035.1"/>
    </source>
</evidence>
<evidence type="ECO:0000256" key="4">
    <source>
        <dbReference type="ARBA" id="ARBA00023002"/>
    </source>
</evidence>
<dbReference type="InterPro" id="IPR044862">
    <property type="entry name" value="Pro_4_hyd_alph_FE2OG_OXY"/>
</dbReference>
<dbReference type="SMART" id="SM00702">
    <property type="entry name" value="P4Hc"/>
    <property type="match status" value="1"/>
</dbReference>
<dbReference type="GO" id="GO:0005506">
    <property type="term" value="F:iron ion binding"/>
    <property type="evidence" value="ECO:0007669"/>
    <property type="project" value="InterPro"/>
</dbReference>
<dbReference type="GO" id="GO:0051213">
    <property type="term" value="F:dioxygenase activity"/>
    <property type="evidence" value="ECO:0007669"/>
    <property type="project" value="UniProtKB-KW"/>
</dbReference>
<keyword evidence="3" id="KW-0223">Dioxygenase</keyword>
<evidence type="ECO:0000256" key="3">
    <source>
        <dbReference type="ARBA" id="ARBA00022964"/>
    </source>
</evidence>
<comment type="cofactor">
    <cofactor evidence="1">
        <name>L-ascorbate</name>
        <dbReference type="ChEBI" id="CHEBI:38290"/>
    </cofactor>
</comment>
<dbReference type="PANTHER" id="PTHR10869:SF246">
    <property type="entry name" value="TRANSMEMBRANE PROLYL 4-HYDROXYLASE"/>
    <property type="match status" value="1"/>
</dbReference>
<dbReference type="Pfam" id="PF13640">
    <property type="entry name" value="2OG-FeII_Oxy_3"/>
    <property type="match status" value="1"/>
</dbReference>
<keyword evidence="2" id="KW-0479">Metal-binding</keyword>
<dbReference type="Gene3D" id="2.60.120.620">
    <property type="entry name" value="q2cbj1_9rhob like domain"/>
    <property type="match status" value="1"/>
</dbReference>
<accession>A0A2P5Z8R1</accession>
<name>A0A2P5Z8R1_9XANT</name>
<evidence type="ECO:0000256" key="2">
    <source>
        <dbReference type="ARBA" id="ARBA00022723"/>
    </source>
</evidence>
<proteinExistence type="predicted"/>
<keyword evidence="5" id="KW-0408">Iron</keyword>
<feature type="domain" description="Prolyl 4-hydroxylase alpha subunit" evidence="6">
    <location>
        <begin position="6"/>
        <end position="185"/>
    </location>
</feature>
<evidence type="ECO:0000256" key="1">
    <source>
        <dbReference type="ARBA" id="ARBA00001961"/>
    </source>
</evidence>
<protein>
    <submittedName>
        <fullName evidence="7">2OG-Fe(II) oxygenase</fullName>
    </submittedName>
</protein>
<gene>
    <name evidence="7" type="ORF">XsacCFBP4641_00065</name>
</gene>
<dbReference type="InterPro" id="IPR045054">
    <property type="entry name" value="P4HA-like"/>
</dbReference>
<keyword evidence="4" id="KW-0560">Oxidoreductase</keyword>
<sequence length="188" mass="21663">MKALSDYIRTYDDALPVAFCQQLIEGFEASRAHHLRNGSTLHAALSESNWTELDIGKLADPAFLGFFLDRIEHYLACYNQELGLTLPIPYRPTIDRLILKKYQVGGVDRFQPHFDAVDAVSERYLVFLWYLNDVGEGGTTRFCDLDVETAPRAGRLLMFPPYWMYQHVGEPPVSNDKYILSTYLMFKR</sequence>
<evidence type="ECO:0000259" key="6">
    <source>
        <dbReference type="SMART" id="SM00702"/>
    </source>
</evidence>
<organism evidence="7 8">
    <name type="scientific">Xanthomonas sacchari</name>
    <dbReference type="NCBI Taxonomy" id="56458"/>
    <lineage>
        <taxon>Bacteria</taxon>
        <taxon>Pseudomonadati</taxon>
        <taxon>Pseudomonadota</taxon>
        <taxon>Gammaproteobacteria</taxon>
        <taxon>Lysobacterales</taxon>
        <taxon>Lysobacteraceae</taxon>
        <taxon>Xanthomonas</taxon>
    </lineage>
</organism>
<dbReference type="GO" id="GO:0016705">
    <property type="term" value="F:oxidoreductase activity, acting on paired donors, with incorporation or reduction of molecular oxygen"/>
    <property type="evidence" value="ECO:0007669"/>
    <property type="project" value="InterPro"/>
</dbReference>
<comment type="caution">
    <text evidence="7">The sequence shown here is derived from an EMBL/GenBank/DDBJ whole genome shotgun (WGS) entry which is preliminary data.</text>
</comment>